<evidence type="ECO:0000313" key="2">
    <source>
        <dbReference type="Proteomes" id="UP001062776"/>
    </source>
</evidence>
<reference evidence="1" key="1">
    <citation type="submission" date="2013-04" db="EMBL/GenBank/DDBJ databases">
        <title>The genome sequencing project of 58 acetic acid bacteria.</title>
        <authorList>
            <person name="Okamoto-Kainuma A."/>
            <person name="Ishikawa M."/>
            <person name="Umino S."/>
            <person name="Koizumi Y."/>
            <person name="Shiwa Y."/>
            <person name="Yoshikawa H."/>
            <person name="Matsutani M."/>
            <person name="Matsushita K."/>
        </authorList>
    </citation>
    <scope>NUCLEOTIDE SEQUENCE</scope>
    <source>
        <strain evidence="1">NRIC 0535</strain>
    </source>
</reference>
<comment type="caution">
    <text evidence="1">The sequence shown here is derived from an EMBL/GenBank/DDBJ whole genome shotgun (WGS) entry which is preliminary data.</text>
</comment>
<protein>
    <submittedName>
        <fullName evidence="1">Uncharacterized protein</fullName>
    </submittedName>
</protein>
<dbReference type="RefSeq" id="WP_264815562.1">
    <property type="nucleotide sequence ID" value="NZ_BAPV01000012.1"/>
</dbReference>
<sequence>MTETKPCKWCQKAIVRADEATEFNWARRLFCNSRCRKALDRQMECNGNHATQSARSRNTPITQEEATRFVGLVSAGVSDADAAKQLGRASPEILTRRAIMFGLMPPRRAEPGAELAPIATKPERIEPLKAGADETWRAMMPDLSWKEAQAMTAHMGRF</sequence>
<accession>A0ABQ0Q373</accession>
<proteinExistence type="predicted"/>
<name>A0ABQ0Q373_9PROT</name>
<keyword evidence="2" id="KW-1185">Reference proteome</keyword>
<gene>
    <name evidence="1" type="ORF">AA0535_1707</name>
</gene>
<dbReference type="Proteomes" id="UP001062776">
    <property type="component" value="Unassembled WGS sequence"/>
</dbReference>
<evidence type="ECO:0000313" key="1">
    <source>
        <dbReference type="EMBL" id="GBQ89083.1"/>
    </source>
</evidence>
<dbReference type="EMBL" id="BAPV01000012">
    <property type="protein sequence ID" value="GBQ89083.1"/>
    <property type="molecule type" value="Genomic_DNA"/>
</dbReference>
<organism evidence="1 2">
    <name type="scientific">Asaia krungthepensis NRIC 0535</name>
    <dbReference type="NCBI Taxonomy" id="1307925"/>
    <lineage>
        <taxon>Bacteria</taxon>
        <taxon>Pseudomonadati</taxon>
        <taxon>Pseudomonadota</taxon>
        <taxon>Alphaproteobacteria</taxon>
        <taxon>Acetobacterales</taxon>
        <taxon>Acetobacteraceae</taxon>
        <taxon>Asaia</taxon>
    </lineage>
</organism>